<keyword evidence="1" id="KW-0472">Membrane</keyword>
<evidence type="ECO:0000313" key="4">
    <source>
        <dbReference type="Proteomes" id="UP000095229"/>
    </source>
</evidence>
<dbReference type="PANTHER" id="PTHR12879:SF8">
    <property type="entry name" value="SPHINGOLIPID DELTA(4)-DESATURASE DES1"/>
    <property type="match status" value="1"/>
</dbReference>
<dbReference type="RefSeq" id="WP_058518721.1">
    <property type="nucleotide sequence ID" value="NZ_CAAAIE010000001.1"/>
</dbReference>
<feature type="domain" description="Sphingolipid delta4-desaturase N-terminal" evidence="2">
    <location>
        <begin position="4"/>
        <end position="42"/>
    </location>
</feature>
<protein>
    <recommendedName>
        <fullName evidence="2">Sphingolipid delta4-desaturase N-terminal domain-containing protein</fullName>
    </recommendedName>
</protein>
<feature type="transmembrane region" description="Helical" evidence="1">
    <location>
        <begin position="65"/>
        <end position="84"/>
    </location>
</feature>
<dbReference type="OrthoDB" id="9792534at2"/>
<proteinExistence type="predicted"/>
<evidence type="ECO:0000259" key="2">
    <source>
        <dbReference type="SMART" id="SM01269"/>
    </source>
</evidence>
<evidence type="ECO:0000313" key="3">
    <source>
        <dbReference type="EMBL" id="OEH45303.1"/>
    </source>
</evidence>
<dbReference type="SMART" id="SM01269">
    <property type="entry name" value="Lipid_DES"/>
    <property type="match status" value="1"/>
</dbReference>
<dbReference type="EMBL" id="LSOG01000104">
    <property type="protein sequence ID" value="OEH45303.1"/>
    <property type="molecule type" value="Genomic_DNA"/>
</dbReference>
<dbReference type="PATRIC" id="fig|45071.6.peg.3246"/>
<keyword evidence="1" id="KW-1133">Transmembrane helix</keyword>
<dbReference type="GO" id="GO:0042284">
    <property type="term" value="F:sphingolipid delta-4 desaturase activity"/>
    <property type="evidence" value="ECO:0007669"/>
    <property type="project" value="TreeGrafter"/>
</dbReference>
<reference evidence="3 4" key="1">
    <citation type="submission" date="2016-02" db="EMBL/GenBank/DDBJ databases">
        <title>Secondary metabolites in Legionella.</title>
        <authorList>
            <person name="Tobias N.J."/>
            <person name="Bode H.B."/>
        </authorList>
    </citation>
    <scope>NUCLEOTIDE SEQUENCE [LARGE SCALE GENOMIC DNA]</scope>
    <source>
        <strain evidence="3 4">DSM 19216</strain>
    </source>
</reference>
<dbReference type="GO" id="GO:0046513">
    <property type="term" value="P:ceramide biosynthetic process"/>
    <property type="evidence" value="ECO:0007669"/>
    <property type="project" value="TreeGrafter"/>
</dbReference>
<sequence>MSNKNDSSFIFVNEPDFHRQRRKEILLKYPEVKSLFGHESKTIYISLALLSFQLTLAYLCRTTTLFWWLFILYFLGATINHAIFTAIHEITHNLAFKSKRANRYFALLINLPLGIPAAISFEKYHQLHHRHLGDKKKDGDIPLTKEAKIFNSTKGKVFWLLIQPLTYSLRPIIKWPQKMSSWEISNITLQLLFNVLVIYLFGWDFLSFLIFSTLVGMSFHPLATHFIAEHYVAHKQQETYSYYGLLNYLTFNFGHHVEHHDFPGIPWTRTAQLRQIAPEYYNGLYVHSSWVGFMKEFICSKKINLFSRVVRELGG</sequence>
<dbReference type="AlphaFoldDB" id="A0A1E5JLU4"/>
<dbReference type="Proteomes" id="UP000095229">
    <property type="component" value="Unassembled WGS sequence"/>
</dbReference>
<dbReference type="STRING" id="45071.Lpar_3018"/>
<feature type="transmembrane region" description="Helical" evidence="1">
    <location>
        <begin position="104"/>
        <end position="121"/>
    </location>
</feature>
<dbReference type="GO" id="GO:0016020">
    <property type="term" value="C:membrane"/>
    <property type="evidence" value="ECO:0007669"/>
    <property type="project" value="GOC"/>
</dbReference>
<comment type="caution">
    <text evidence="3">The sequence shown here is derived from an EMBL/GenBank/DDBJ whole genome shotgun (WGS) entry which is preliminary data.</text>
</comment>
<dbReference type="Pfam" id="PF00487">
    <property type="entry name" value="FA_desaturase"/>
    <property type="match status" value="1"/>
</dbReference>
<accession>A0A1E5JLU4</accession>
<dbReference type="InterPro" id="IPR005804">
    <property type="entry name" value="FA_desaturase_dom"/>
</dbReference>
<organism evidence="3 4">
    <name type="scientific">Legionella parisiensis</name>
    <dbReference type="NCBI Taxonomy" id="45071"/>
    <lineage>
        <taxon>Bacteria</taxon>
        <taxon>Pseudomonadati</taxon>
        <taxon>Pseudomonadota</taxon>
        <taxon>Gammaproteobacteria</taxon>
        <taxon>Legionellales</taxon>
        <taxon>Legionellaceae</taxon>
        <taxon>Legionella</taxon>
    </lineage>
</organism>
<gene>
    <name evidence="3" type="ORF">lpari_03783</name>
</gene>
<feature type="transmembrane region" description="Helical" evidence="1">
    <location>
        <begin position="43"/>
        <end position="60"/>
    </location>
</feature>
<evidence type="ECO:0000256" key="1">
    <source>
        <dbReference type="SAM" id="Phobius"/>
    </source>
</evidence>
<keyword evidence="1" id="KW-0812">Transmembrane</keyword>
<dbReference type="Pfam" id="PF08557">
    <property type="entry name" value="Lipid_DES"/>
    <property type="match status" value="1"/>
</dbReference>
<keyword evidence="4" id="KW-1185">Reference proteome</keyword>
<dbReference type="InterPro" id="IPR013866">
    <property type="entry name" value="Sphingolipid_d4-desaturase_N"/>
</dbReference>
<name>A0A1E5JLU4_9GAMM</name>
<dbReference type="PANTHER" id="PTHR12879">
    <property type="entry name" value="SPHINGOLIPID DELTA 4 DESATURASE/C-4 HYDROXYLASE PROTEIN DES2"/>
    <property type="match status" value="1"/>
</dbReference>